<keyword evidence="8" id="KW-0408">Iron</keyword>
<proteinExistence type="inferred from homology"/>
<dbReference type="PANTHER" id="PTHR11351">
    <property type="entry name" value="ACYL-COA DESATURASE"/>
    <property type="match status" value="1"/>
</dbReference>
<evidence type="ECO:0000256" key="4">
    <source>
        <dbReference type="ARBA" id="ARBA00022692"/>
    </source>
</evidence>
<evidence type="ECO:0000313" key="15">
    <source>
        <dbReference type="EMBL" id="SEU36790.1"/>
    </source>
</evidence>
<dbReference type="Pfam" id="PF00487">
    <property type="entry name" value="FA_desaturase"/>
    <property type="match status" value="1"/>
</dbReference>
<keyword evidence="11" id="KW-0275">Fatty acid biosynthesis</keyword>
<keyword evidence="4 12" id="KW-0812">Transmembrane</keyword>
<sequence>MSFLDRILDPPSYGYEKNGALHVPTPREIFSEFFSRLNILRTRKNWLALTGWATTLGFGIPLTLFFTHHFSVWLLLAGFVYSMVVLGTHGTIWFHRYATHRAFKFRNAFFRELCRNLVVKTISEEAYVISHHVHHARSEQPGDPYNAKAGWLYCFLADVNHQGIRKDLNARDYAQLCKLMEHTGVHLNSHAQYLKWGSLCHPAWTVAHFLANWAVWYGVFFLLGGHALALALFGWAGVWVVGVRTFNYDGHGGGKDRRRDGVDFNRRDQSINQRWPGLITGEWHNNHHLYPHGARAGFLPYQFDPAWQCIRAAHWLGAITSYRDFKPEFMERHYLPWLEAQKAKAVAVAG</sequence>
<dbReference type="Proteomes" id="UP000321514">
    <property type="component" value="Unassembled WGS sequence"/>
</dbReference>
<evidence type="ECO:0000256" key="7">
    <source>
        <dbReference type="ARBA" id="ARBA00023002"/>
    </source>
</evidence>
<keyword evidence="3" id="KW-0444">Lipid biosynthesis</keyword>
<keyword evidence="6 12" id="KW-1133">Transmembrane helix</keyword>
<keyword evidence="9" id="KW-0443">Lipid metabolism</keyword>
<dbReference type="InterPro" id="IPR015876">
    <property type="entry name" value="Acyl-CoA_DS"/>
</dbReference>
<dbReference type="EMBL" id="FOIB01000011">
    <property type="protein sequence ID" value="SEU36790.1"/>
    <property type="molecule type" value="Genomic_DNA"/>
</dbReference>
<dbReference type="AlphaFoldDB" id="A0A511TCV9"/>
<dbReference type="OrthoDB" id="19906at2"/>
<dbReference type="GO" id="GO:0016717">
    <property type="term" value="F:oxidoreductase activity, acting on paired donors, with oxidation of a pair of donors resulting in the reduction of molecular oxygen to two molecules of water"/>
    <property type="evidence" value="ECO:0007669"/>
    <property type="project" value="InterPro"/>
</dbReference>
<gene>
    <name evidence="14" type="primary">desC3</name>
    <name evidence="14" type="ORF">MFU01_70570</name>
    <name evidence="15" type="ORF">SAMN05443572_111311</name>
</gene>
<protein>
    <submittedName>
        <fullName evidence="14 15">Delta-9 desaturase</fullName>
    </submittedName>
</protein>
<evidence type="ECO:0000256" key="3">
    <source>
        <dbReference type="ARBA" id="ARBA00022516"/>
    </source>
</evidence>
<dbReference type="EMBL" id="BJXR01000053">
    <property type="protein sequence ID" value="GEN12020.1"/>
    <property type="molecule type" value="Genomic_DNA"/>
</dbReference>
<feature type="domain" description="Fatty acid desaturase" evidence="13">
    <location>
        <begin position="72"/>
        <end position="292"/>
    </location>
</feature>
<evidence type="ECO:0000259" key="13">
    <source>
        <dbReference type="Pfam" id="PF00487"/>
    </source>
</evidence>
<dbReference type="Proteomes" id="UP000183760">
    <property type="component" value="Unassembled WGS sequence"/>
</dbReference>
<dbReference type="GO" id="GO:0016020">
    <property type="term" value="C:membrane"/>
    <property type="evidence" value="ECO:0007669"/>
    <property type="project" value="UniProtKB-SubCell"/>
</dbReference>
<evidence type="ECO:0000256" key="5">
    <source>
        <dbReference type="ARBA" id="ARBA00022832"/>
    </source>
</evidence>
<evidence type="ECO:0000313" key="16">
    <source>
        <dbReference type="Proteomes" id="UP000183760"/>
    </source>
</evidence>
<dbReference type="PANTHER" id="PTHR11351:SF31">
    <property type="entry name" value="DESATURASE 1, ISOFORM A-RELATED"/>
    <property type="match status" value="1"/>
</dbReference>
<dbReference type="STRING" id="1334629.MFUL124B02_13340"/>
<evidence type="ECO:0000256" key="1">
    <source>
        <dbReference type="ARBA" id="ARBA00004141"/>
    </source>
</evidence>
<evidence type="ECO:0000313" key="14">
    <source>
        <dbReference type="EMBL" id="GEN12020.1"/>
    </source>
</evidence>
<reference evidence="14 17" key="2">
    <citation type="submission" date="2019-07" db="EMBL/GenBank/DDBJ databases">
        <title>Whole genome shotgun sequence of Myxococcus fulvus NBRC 100333.</title>
        <authorList>
            <person name="Hosoyama A."/>
            <person name="Uohara A."/>
            <person name="Ohji S."/>
            <person name="Ichikawa N."/>
        </authorList>
    </citation>
    <scope>NUCLEOTIDE SEQUENCE [LARGE SCALE GENOMIC DNA]</scope>
    <source>
        <strain evidence="14 17">NBRC 100333</strain>
    </source>
</reference>
<evidence type="ECO:0000313" key="17">
    <source>
        <dbReference type="Proteomes" id="UP000321514"/>
    </source>
</evidence>
<feature type="transmembrane region" description="Helical" evidence="12">
    <location>
        <begin position="72"/>
        <end position="94"/>
    </location>
</feature>
<evidence type="ECO:0000256" key="10">
    <source>
        <dbReference type="ARBA" id="ARBA00023136"/>
    </source>
</evidence>
<feature type="transmembrane region" description="Helical" evidence="12">
    <location>
        <begin position="214"/>
        <end position="241"/>
    </location>
</feature>
<accession>A0A511TCV9</accession>
<organism evidence="14 17">
    <name type="scientific">Myxococcus fulvus</name>
    <dbReference type="NCBI Taxonomy" id="33"/>
    <lineage>
        <taxon>Bacteria</taxon>
        <taxon>Pseudomonadati</taxon>
        <taxon>Myxococcota</taxon>
        <taxon>Myxococcia</taxon>
        <taxon>Myxococcales</taxon>
        <taxon>Cystobacterineae</taxon>
        <taxon>Myxococcaceae</taxon>
        <taxon>Myxococcus</taxon>
    </lineage>
</organism>
<comment type="caution">
    <text evidence="14">The sequence shown here is derived from an EMBL/GenBank/DDBJ whole genome shotgun (WGS) entry which is preliminary data.</text>
</comment>
<keyword evidence="5" id="KW-0276">Fatty acid metabolism</keyword>
<evidence type="ECO:0000256" key="8">
    <source>
        <dbReference type="ARBA" id="ARBA00023004"/>
    </source>
</evidence>
<name>A0A511TCV9_MYXFU</name>
<comment type="subcellular location">
    <subcellularLocation>
        <location evidence="1">Membrane</location>
        <topology evidence="1">Multi-pass membrane protein</topology>
    </subcellularLocation>
</comment>
<dbReference type="InterPro" id="IPR005804">
    <property type="entry name" value="FA_desaturase_dom"/>
</dbReference>
<dbReference type="GO" id="GO:0006633">
    <property type="term" value="P:fatty acid biosynthetic process"/>
    <property type="evidence" value="ECO:0007669"/>
    <property type="project" value="UniProtKB-KW"/>
</dbReference>
<evidence type="ECO:0000256" key="9">
    <source>
        <dbReference type="ARBA" id="ARBA00023098"/>
    </source>
</evidence>
<evidence type="ECO:0000256" key="2">
    <source>
        <dbReference type="ARBA" id="ARBA00008749"/>
    </source>
</evidence>
<comment type="similarity">
    <text evidence="2">Belongs to the fatty acid desaturase type 2 family.</text>
</comment>
<reference evidence="15 16" key="1">
    <citation type="submission" date="2016-10" db="EMBL/GenBank/DDBJ databases">
        <authorList>
            <person name="Varghese N."/>
            <person name="Submissions S."/>
        </authorList>
    </citation>
    <scope>NUCLEOTIDE SEQUENCE [LARGE SCALE GENOMIC DNA]</scope>
    <source>
        <strain evidence="15 16">DSM 16525</strain>
    </source>
</reference>
<keyword evidence="10 12" id="KW-0472">Membrane</keyword>
<keyword evidence="16" id="KW-1185">Reference proteome</keyword>
<dbReference type="RefSeq" id="WP_046712340.1">
    <property type="nucleotide sequence ID" value="NZ_BJXR01000053.1"/>
</dbReference>
<evidence type="ECO:0000256" key="6">
    <source>
        <dbReference type="ARBA" id="ARBA00022989"/>
    </source>
</evidence>
<feature type="transmembrane region" description="Helical" evidence="12">
    <location>
        <begin position="46"/>
        <end position="66"/>
    </location>
</feature>
<evidence type="ECO:0000256" key="12">
    <source>
        <dbReference type="SAM" id="Phobius"/>
    </source>
</evidence>
<evidence type="ECO:0000256" key="11">
    <source>
        <dbReference type="ARBA" id="ARBA00023160"/>
    </source>
</evidence>
<keyword evidence="7" id="KW-0560">Oxidoreductase</keyword>